<feature type="region of interest" description="Disordered" evidence="7">
    <location>
        <begin position="149"/>
        <end position="168"/>
    </location>
</feature>
<reference evidence="9 10" key="1">
    <citation type="journal article" date="2005" name="PLoS Biol.">
        <title>The genomes of Oryza sativa: a history of duplications.</title>
        <authorList>
            <person name="Yu J."/>
            <person name="Wang J."/>
            <person name="Lin W."/>
            <person name="Li S."/>
            <person name="Li H."/>
            <person name="Zhou J."/>
            <person name="Ni P."/>
            <person name="Dong W."/>
            <person name="Hu S."/>
            <person name="Zeng C."/>
            <person name="Zhang J."/>
            <person name="Zhang Y."/>
            <person name="Li R."/>
            <person name="Xu Z."/>
            <person name="Li S."/>
            <person name="Li X."/>
            <person name="Zheng H."/>
            <person name="Cong L."/>
            <person name="Lin L."/>
            <person name="Yin J."/>
            <person name="Geng J."/>
            <person name="Li G."/>
            <person name="Shi J."/>
            <person name="Liu J."/>
            <person name="Lv H."/>
            <person name="Li J."/>
            <person name="Wang J."/>
            <person name="Deng Y."/>
            <person name="Ran L."/>
            <person name="Shi X."/>
            <person name="Wang X."/>
            <person name="Wu Q."/>
            <person name="Li C."/>
            <person name="Ren X."/>
            <person name="Wang J."/>
            <person name="Wang X."/>
            <person name="Li D."/>
            <person name="Liu D."/>
            <person name="Zhang X."/>
            <person name="Ji Z."/>
            <person name="Zhao W."/>
            <person name="Sun Y."/>
            <person name="Zhang Z."/>
            <person name="Bao J."/>
            <person name="Han Y."/>
            <person name="Dong L."/>
            <person name="Ji J."/>
            <person name="Chen P."/>
            <person name="Wu S."/>
            <person name="Liu J."/>
            <person name="Xiao Y."/>
            <person name="Bu D."/>
            <person name="Tan J."/>
            <person name="Yang L."/>
            <person name="Ye C."/>
            <person name="Zhang J."/>
            <person name="Xu J."/>
            <person name="Zhou Y."/>
            <person name="Yu Y."/>
            <person name="Zhang B."/>
            <person name="Zhuang S."/>
            <person name="Wei H."/>
            <person name="Liu B."/>
            <person name="Lei M."/>
            <person name="Yu H."/>
            <person name="Li Y."/>
            <person name="Xu H."/>
            <person name="Wei S."/>
            <person name="He X."/>
            <person name="Fang L."/>
            <person name="Zhang Z."/>
            <person name="Zhang Y."/>
            <person name="Huang X."/>
            <person name="Su Z."/>
            <person name="Tong W."/>
            <person name="Li J."/>
            <person name="Tong Z."/>
            <person name="Li S."/>
            <person name="Ye J."/>
            <person name="Wang L."/>
            <person name="Fang L."/>
            <person name="Lei T."/>
            <person name="Chen C."/>
            <person name="Chen H."/>
            <person name="Xu Z."/>
            <person name="Li H."/>
            <person name="Huang H."/>
            <person name="Zhang F."/>
            <person name="Xu H."/>
            <person name="Li N."/>
            <person name="Zhao C."/>
            <person name="Li S."/>
            <person name="Dong L."/>
            <person name="Huang Y."/>
            <person name="Li L."/>
            <person name="Xi Y."/>
            <person name="Qi Q."/>
            <person name="Li W."/>
            <person name="Zhang B."/>
            <person name="Hu W."/>
            <person name="Zhang Y."/>
            <person name="Tian X."/>
            <person name="Jiao Y."/>
            <person name="Liang X."/>
            <person name="Jin J."/>
            <person name="Gao L."/>
            <person name="Zheng W."/>
            <person name="Hao B."/>
            <person name="Liu S."/>
            <person name="Wang W."/>
            <person name="Yuan L."/>
            <person name="Cao M."/>
            <person name="McDermott J."/>
            <person name="Samudrala R."/>
            <person name="Wang J."/>
            <person name="Wong G.K."/>
            <person name="Yang H."/>
        </authorList>
    </citation>
    <scope>NUCLEOTIDE SEQUENCE [LARGE SCALE GENOMIC DNA]</scope>
    <source>
        <strain evidence="10">cv. 93-11</strain>
    </source>
</reference>
<evidence type="ECO:0000256" key="2">
    <source>
        <dbReference type="ARBA" id="ARBA00022692"/>
    </source>
</evidence>
<dbReference type="EMBL" id="CM000127">
    <property type="protein sequence ID" value="EEC72976.1"/>
    <property type="molecule type" value="Genomic_DNA"/>
</dbReference>
<keyword evidence="4" id="KW-1133">Transmembrane helix</keyword>
<evidence type="ECO:0000256" key="3">
    <source>
        <dbReference type="ARBA" id="ARBA00022824"/>
    </source>
</evidence>
<feature type="region of interest" description="Disordered" evidence="7">
    <location>
        <begin position="1"/>
        <end position="98"/>
    </location>
</feature>
<keyword evidence="5" id="KW-0472">Membrane</keyword>
<gene>
    <name evidence="9" type="ORF">OsI_06874</name>
</gene>
<evidence type="ECO:0000256" key="7">
    <source>
        <dbReference type="SAM" id="MobiDB-lite"/>
    </source>
</evidence>
<dbReference type="InterPro" id="IPR003388">
    <property type="entry name" value="Reticulon"/>
</dbReference>
<accession>B8AFY3</accession>
<dbReference type="Gramene" id="BGIOSGA008028-TA">
    <property type="protein sequence ID" value="BGIOSGA008028-PA"/>
    <property type="gene ID" value="BGIOSGA008028"/>
</dbReference>
<feature type="compositionally biased region" description="Polar residues" evidence="7">
    <location>
        <begin position="54"/>
        <end position="69"/>
    </location>
</feature>
<dbReference type="Proteomes" id="UP000007015">
    <property type="component" value="Chromosome 2"/>
</dbReference>
<comment type="subcellular location">
    <subcellularLocation>
        <location evidence="1 6">Endoplasmic reticulum membrane</location>
        <topology evidence="1 6">Multi-pass membrane protein</topology>
    </subcellularLocation>
</comment>
<evidence type="ECO:0000256" key="6">
    <source>
        <dbReference type="RuleBase" id="RU363132"/>
    </source>
</evidence>
<feature type="domain" description="Reticulon" evidence="8">
    <location>
        <begin position="216"/>
        <end position="365"/>
    </location>
</feature>
<dbReference type="OMA" id="MAAMAMD"/>
<evidence type="ECO:0000313" key="10">
    <source>
        <dbReference type="Proteomes" id="UP000007015"/>
    </source>
</evidence>
<keyword evidence="3 6" id="KW-0256">Endoplasmic reticulum</keyword>
<dbReference type="AlphaFoldDB" id="B8AFY3"/>
<feature type="compositionally biased region" description="Low complexity" evidence="7">
    <location>
        <begin position="26"/>
        <end position="44"/>
    </location>
</feature>
<feature type="compositionally biased region" description="Basic and acidic residues" evidence="7">
    <location>
        <begin position="1"/>
        <end position="10"/>
    </location>
</feature>
<dbReference type="HOGENOM" id="CLU_036143_1_0_1"/>
<evidence type="ECO:0000256" key="5">
    <source>
        <dbReference type="ARBA" id="ARBA00023136"/>
    </source>
</evidence>
<evidence type="ECO:0000256" key="1">
    <source>
        <dbReference type="ARBA" id="ARBA00004477"/>
    </source>
</evidence>
<dbReference type="PANTHER" id="PTHR46626">
    <property type="entry name" value="RETICULON-LIKE PROTEIN B17"/>
    <property type="match status" value="1"/>
</dbReference>
<evidence type="ECO:0000259" key="8">
    <source>
        <dbReference type="PROSITE" id="PS50845"/>
    </source>
</evidence>
<name>B8AFY3_ORYSI</name>
<keyword evidence="2" id="KW-0812">Transmembrane</keyword>
<organism evidence="9 10">
    <name type="scientific">Oryza sativa subsp. indica</name>
    <name type="common">Rice</name>
    <dbReference type="NCBI Taxonomy" id="39946"/>
    <lineage>
        <taxon>Eukaryota</taxon>
        <taxon>Viridiplantae</taxon>
        <taxon>Streptophyta</taxon>
        <taxon>Embryophyta</taxon>
        <taxon>Tracheophyta</taxon>
        <taxon>Spermatophyta</taxon>
        <taxon>Magnoliopsida</taxon>
        <taxon>Liliopsida</taxon>
        <taxon>Poales</taxon>
        <taxon>Poaceae</taxon>
        <taxon>BOP clade</taxon>
        <taxon>Oryzoideae</taxon>
        <taxon>Oryzeae</taxon>
        <taxon>Oryzinae</taxon>
        <taxon>Oryza</taxon>
        <taxon>Oryza sativa</taxon>
    </lineage>
</organism>
<evidence type="ECO:0000256" key="4">
    <source>
        <dbReference type="ARBA" id="ARBA00022989"/>
    </source>
</evidence>
<dbReference type="STRING" id="39946.B8AFY3"/>
<keyword evidence="10" id="KW-1185">Reference proteome</keyword>
<proteinExistence type="predicted"/>
<dbReference type="GO" id="GO:0005789">
    <property type="term" value="C:endoplasmic reticulum membrane"/>
    <property type="evidence" value="ECO:0007669"/>
    <property type="project" value="UniProtKB-SubCell"/>
</dbReference>
<evidence type="ECO:0000313" key="9">
    <source>
        <dbReference type="EMBL" id="EEC72976.1"/>
    </source>
</evidence>
<dbReference type="PANTHER" id="PTHR46626:SF2">
    <property type="entry name" value="RETICULON-LIKE PROTEIN B17"/>
    <property type="match status" value="1"/>
</dbReference>
<feature type="compositionally biased region" description="Pro residues" evidence="7">
    <location>
        <begin position="13"/>
        <end position="25"/>
    </location>
</feature>
<dbReference type="PROSITE" id="PS50845">
    <property type="entry name" value="RETICULON"/>
    <property type="match status" value="1"/>
</dbReference>
<protein>
    <recommendedName>
        <fullName evidence="6">Reticulon-like protein</fullName>
    </recommendedName>
</protein>
<sequence length="453" mass="49552">MAMDHDHDHASSPAPPARLPAPPYHHSPSAAAAAAAVEEVATPPRKSAAGAGAQRSSPMPSPLQLSGCSLQELLLMSPPPGSARRNRSRHRGAGLDESLEMVAAPAAGTPPRRRRRVAAEQCAAPAVASPRNGRRARRRLEKEIEVEDDAARRARRRKSTRAAATKAAPAAADKVATAAAADKEDTSMPLVLASTDAIRGADALEQSGWEDLWERIVDLVMWKNVAKSALWFGLGSMFFFSCSFSREITFSPISALCHMGVMVLGLAFFKDSIPQRQQVERGRSFRLTEDDVLRAARAVLPVANSMISTAQVIFSGEPSMTLKVLPALLFGAKYGSLVTVWRLLATAFFTSFTLPKLYSCYSSQIHKRGYRTKYPPFFLVENLTDRALEAWKSCPRKKLVAGTAVTMCWNLFSVKTRIIAAFISVVILRYNQKYRKAVVDAGVEQEQKMEIED</sequence>
<dbReference type="InterPro" id="IPR044647">
    <property type="entry name" value="RTNLB17/18/21"/>
</dbReference>
<dbReference type="Pfam" id="PF02453">
    <property type="entry name" value="Reticulon"/>
    <property type="match status" value="1"/>
</dbReference>